<keyword evidence="1" id="KW-0723">Serine/threonine-protein kinase</keyword>
<dbReference type="RefSeq" id="WP_143489181.1">
    <property type="nucleotide sequence ID" value="NZ_VJOY01000010.1"/>
</dbReference>
<name>A0A553GX63_9PSED</name>
<sequence>MRLDQLAGAGRAPTLPLDLSLADGAGTASLRLERWLRVLPGRRYVGVGDWRGRRVLAKLLVGARAARQFQRERDGARLLADQGLATPVLLADGLAEGQGGWLLFDYLDQAESLDAAWRAVADDVPLSDAQQAVIGEALGAVARLHARGLWQADLHLDNLLRRDGVVYLIDGGAVQAETPGQPLSRERVLDNLGVFFAQLPPRLEPYLEDLLVHYLLVNAEHALPLELLLQRVARVRRWRLRDYLDKVGRDCSLFSARIGAFGLRVVSRDQVDALAPLLQAPDPALERGELFKTGGTASVARVEGDGRSLLLKRYNVKSPLHWLKRCWRPSRAWHSWREGHRLRLLGIATPRPLAVLERRVCWLRGRAYLITDYLPGQDILARFRPYLSADGPLPTDAELAALDRLFAALIRERISHGDLKGHNLLWEDDREGGRWSLIDLDAMRQHRSPRRFARAYARDRARFLRNWPEDSALHRLLDARIPTTGDGPEGPTPA</sequence>
<protein>
    <submittedName>
        <fullName evidence="1">Serine/threonine protein kinase</fullName>
    </submittedName>
</protein>
<dbReference type="SUPFAM" id="SSF56112">
    <property type="entry name" value="Protein kinase-like (PK-like)"/>
    <property type="match status" value="2"/>
</dbReference>
<dbReference type="Proteomes" id="UP000315235">
    <property type="component" value="Unassembled WGS sequence"/>
</dbReference>
<dbReference type="EMBL" id="VJOY01000010">
    <property type="protein sequence ID" value="TRX74055.1"/>
    <property type="molecule type" value="Genomic_DNA"/>
</dbReference>
<evidence type="ECO:0000313" key="1">
    <source>
        <dbReference type="EMBL" id="TRX74055.1"/>
    </source>
</evidence>
<dbReference type="AlphaFoldDB" id="A0A553GX63"/>
<proteinExistence type="predicted"/>
<reference evidence="1 2" key="1">
    <citation type="submission" date="2019-07" db="EMBL/GenBank/DDBJ databases">
        <title>Pseudomonas mangiferae sp. nov., isolated from bark of mango tree in Thailand.</title>
        <authorList>
            <person name="Srisuk N."/>
            <person name="Anurat P."/>
        </authorList>
    </citation>
    <scope>NUCLEOTIDE SEQUENCE [LARGE SCALE GENOMIC DNA]</scope>
    <source>
        <strain evidence="1 2">DMKU_BBB3-04</strain>
    </source>
</reference>
<dbReference type="OrthoDB" id="8532943at2"/>
<accession>A0A553GX63</accession>
<keyword evidence="1" id="KW-0418">Kinase</keyword>
<dbReference type="Pfam" id="PF06293">
    <property type="entry name" value="Kdo"/>
    <property type="match status" value="1"/>
</dbReference>
<keyword evidence="1" id="KW-0808">Transferase</keyword>
<dbReference type="GO" id="GO:0004674">
    <property type="term" value="F:protein serine/threonine kinase activity"/>
    <property type="evidence" value="ECO:0007669"/>
    <property type="project" value="UniProtKB-KW"/>
</dbReference>
<gene>
    <name evidence="1" type="ORF">FM069_15035</name>
</gene>
<comment type="caution">
    <text evidence="1">The sequence shown here is derived from an EMBL/GenBank/DDBJ whole genome shotgun (WGS) entry which is preliminary data.</text>
</comment>
<evidence type="ECO:0000313" key="2">
    <source>
        <dbReference type="Proteomes" id="UP000315235"/>
    </source>
</evidence>
<organism evidence="1 2">
    <name type="scientific">Pseudomonas mangiferae</name>
    <dbReference type="NCBI Taxonomy" id="2593654"/>
    <lineage>
        <taxon>Bacteria</taxon>
        <taxon>Pseudomonadati</taxon>
        <taxon>Pseudomonadota</taxon>
        <taxon>Gammaproteobacteria</taxon>
        <taxon>Pseudomonadales</taxon>
        <taxon>Pseudomonadaceae</taxon>
        <taxon>Pseudomonas</taxon>
    </lineage>
</organism>
<keyword evidence="2" id="KW-1185">Reference proteome</keyword>
<dbReference type="InterPro" id="IPR011009">
    <property type="entry name" value="Kinase-like_dom_sf"/>
</dbReference>